<protein>
    <submittedName>
        <fullName evidence="3">Relaxase domain-containing protein</fullName>
    </submittedName>
</protein>
<comment type="caution">
    <text evidence="3">The sequence shown here is derived from an EMBL/GenBank/DDBJ whole genome shotgun (WGS) entry which is preliminary data.</text>
</comment>
<evidence type="ECO:0000313" key="4">
    <source>
        <dbReference type="Proteomes" id="UP000323454"/>
    </source>
</evidence>
<dbReference type="InterPro" id="IPR014862">
    <property type="entry name" value="TrwC"/>
</dbReference>
<proteinExistence type="predicted"/>
<dbReference type="NCBIfam" id="NF041492">
    <property type="entry name" value="MobF"/>
    <property type="match status" value="1"/>
</dbReference>
<dbReference type="Gene3D" id="2.30.30.940">
    <property type="match status" value="1"/>
</dbReference>
<reference evidence="3 4" key="1">
    <citation type="submission" date="2019-09" db="EMBL/GenBank/DDBJ databases">
        <title>Goodfellowia gen. nov., a new genus of the Pseudonocardineae related to Actinoalloteichus, containing Goodfellowia coeruleoviolacea gen. nov., comb. nov. gen. nov., comb. nov.</title>
        <authorList>
            <person name="Labeda D."/>
        </authorList>
    </citation>
    <scope>NUCLEOTIDE SEQUENCE [LARGE SCALE GENOMIC DNA]</scope>
    <source>
        <strain evidence="3 4">AN110305</strain>
    </source>
</reference>
<dbReference type="InterPro" id="IPR027417">
    <property type="entry name" value="P-loop_NTPase"/>
</dbReference>
<dbReference type="Proteomes" id="UP000323454">
    <property type="component" value="Unassembled WGS sequence"/>
</dbReference>
<evidence type="ECO:0000259" key="2">
    <source>
        <dbReference type="Pfam" id="PF08751"/>
    </source>
</evidence>
<dbReference type="Pfam" id="PF13604">
    <property type="entry name" value="AAA_30"/>
    <property type="match status" value="1"/>
</dbReference>
<dbReference type="SUPFAM" id="SSF55464">
    <property type="entry name" value="Origin of replication-binding domain, RBD-like"/>
    <property type="match status" value="1"/>
</dbReference>
<evidence type="ECO:0000313" key="3">
    <source>
        <dbReference type="EMBL" id="KAA2246406.1"/>
    </source>
</evidence>
<reference evidence="3 4" key="2">
    <citation type="submission" date="2019-09" db="EMBL/GenBank/DDBJ databases">
        <authorList>
            <person name="Jin C."/>
        </authorList>
    </citation>
    <scope>NUCLEOTIDE SEQUENCE [LARGE SCALE GENOMIC DNA]</scope>
    <source>
        <strain evidence="3 4">AN110305</strain>
    </source>
</reference>
<gene>
    <name evidence="3" type="ORF">F0L68_40670</name>
</gene>
<feature type="domain" description="TrwC relaxase" evidence="2">
    <location>
        <begin position="10"/>
        <end position="409"/>
    </location>
</feature>
<name>A0A5B2W773_9PSEU</name>
<accession>A0A5B2W773</accession>
<dbReference type="SUPFAM" id="SSF52540">
    <property type="entry name" value="P-loop containing nucleoside triphosphate hydrolases"/>
    <property type="match status" value="2"/>
</dbReference>
<organism evidence="3 4">
    <name type="scientific">Solihabitans fulvus</name>
    <dbReference type="NCBI Taxonomy" id="1892852"/>
    <lineage>
        <taxon>Bacteria</taxon>
        <taxon>Bacillati</taxon>
        <taxon>Actinomycetota</taxon>
        <taxon>Actinomycetes</taxon>
        <taxon>Pseudonocardiales</taxon>
        <taxon>Pseudonocardiaceae</taxon>
        <taxon>Solihabitans</taxon>
    </lineage>
</organism>
<feature type="region of interest" description="Disordered" evidence="1">
    <location>
        <begin position="1305"/>
        <end position="1345"/>
    </location>
</feature>
<dbReference type="EMBL" id="VUOB01000131">
    <property type="protein sequence ID" value="KAA2246406.1"/>
    <property type="molecule type" value="Genomic_DNA"/>
</dbReference>
<dbReference type="Pfam" id="PF08751">
    <property type="entry name" value="TrwC"/>
    <property type="match status" value="1"/>
</dbReference>
<sequence>MMALRKLTPGGYEYLTGTVACHDHPLEPGESLADYYLAHGYPPGQWFGTGAEQLGVTGEVTAAQMMALFGEGRHPLADSIEADLLAAGTSPEKALTATKLGYRFPQYGGEDTLRRRVAQAYKDHNRATGRPDNAPLPDDVRATIRRTVTETAFTDAHQGQAPADAAELARWLAEQKRELRSAVAGYEAVFAPPKSVSVAWALADRATADTIATAHRESVTDALRYLETNAAFTRKGSAGIAQVDVRGITAAQFEHWDSRTGDPHLHTHVPISTKVQNDAGEWTSLDGRSILAATVTISEYYNSRLRDHLRDAGATWIQRPTNGIDITRPVWELAGVPTELIVAFSRRSAQVDAARAAGIVAFRNRHGHEPNPRELLELGRRAQYGTRTAKTAPRTLAQHRARWRAFADETIGATAREQLGHDVLAGRVADAAEVNVAELAERTRHVVSDHRATFTRWNLEAEAHRQTAHLPLAPDTHAAAVTSVVQAILDAEDTVTLQAPTLVAEPAALRRRDGESVFTQHNATRYTTHTTLREEAALVAAAQRTGGHRVDLATVAVALDASARRGVHLNPAQQRLVAEFAASGRRVQLALAPAGTGKTTAMRVFADAWRAQGGRVFAFAPSARAAQELAAAIGARPHTLHQVPTALFHGTAQRSFGFRQGDVVIIDEAAMSGTHTLHTVIHHVLDQGADVRLVGDDQQLAAVEAGGAIRLIAQDVGALRLHEVVRFTDSDQATASLQIREGHPHGLKYYLRKGWVEGGSIETMRDAAQQAWRADLDAGLQSLLIAPALDDVVALNLQARAQRAARGDIDTHRDVALHDGTRAGRHDWIVTRHNDRTLTVLRGKDFVKNGDTWDVLTVSRDGELRVQHRTHGARATLPARYVRTHVELAYAATIHRVQGMTVAHRAHTVIPPGMTREQFYPTITRAQGENRMYVVTTHHVADSHQETPDEVTARGVLTGILNRPGTEASATEQLRAALHEEESLATLVPRYNHAADLASTQRYKNLLSQHLPAALDADALPALLQTMRTIDSIGWQAERLIPMLVAVHDFLDAQDPAAVLIHRVQRHTAAYRPPARIANPTTEEAQRWRAIVTKHNPGLDVHDDRWATVCQHGAAGSLDAVDADTAINHAALDVATQPTNGPVPAHRAAASAVLAAQHDERLSENLALPWMARHNLAALDPTTDLDHYLTATNTTIATRTTELVEHVVHTQPPWAATLDTRPTDHHSAARWDRLIGLAAAYRETFHITTTSPDQPLGPEPADTTPQAPAWRQITTMWEHITTARNTPDSATTELRIHQLYEQVNNHERLDRRTAPRQRHHTDTPDDYEDADALDHHTSHHQGTGY</sequence>
<evidence type="ECO:0000256" key="1">
    <source>
        <dbReference type="SAM" id="MobiDB-lite"/>
    </source>
</evidence>
<keyword evidence="4" id="KW-1185">Reference proteome</keyword>
<dbReference type="Gene3D" id="3.40.50.300">
    <property type="entry name" value="P-loop containing nucleotide triphosphate hydrolases"/>
    <property type="match status" value="2"/>
</dbReference>